<evidence type="ECO:0000256" key="4">
    <source>
        <dbReference type="ARBA" id="ARBA00022729"/>
    </source>
</evidence>
<evidence type="ECO:0000313" key="12">
    <source>
        <dbReference type="EMBL" id="KAF2895320.1"/>
    </source>
</evidence>
<dbReference type="InterPro" id="IPR045371">
    <property type="entry name" value="ADAMTS_CR_3"/>
</dbReference>
<dbReference type="InterPro" id="IPR010294">
    <property type="entry name" value="ADAMTS_spacer1"/>
</dbReference>
<dbReference type="OrthoDB" id="5855429at2759"/>
<dbReference type="Pfam" id="PF05986">
    <property type="entry name" value="ADAMTS_spacer1"/>
    <property type="match status" value="1"/>
</dbReference>
<dbReference type="FunFam" id="2.20.100.10:FF:000005">
    <property type="entry name" value="ADAM metallopeptidase with thrombospondin type 1 motif 9"/>
    <property type="match status" value="4"/>
</dbReference>
<evidence type="ECO:0000256" key="2">
    <source>
        <dbReference type="ARBA" id="ARBA00022525"/>
    </source>
</evidence>
<dbReference type="GO" id="GO:0008270">
    <property type="term" value="F:zinc ion binding"/>
    <property type="evidence" value="ECO:0007669"/>
    <property type="project" value="InterPro"/>
</dbReference>
<dbReference type="PRINTS" id="PR01857">
    <property type="entry name" value="ADAMTSFAMILY"/>
</dbReference>
<organism evidence="12 13">
    <name type="scientific">Ignelater luminosus</name>
    <name type="common">Cucubano</name>
    <name type="synonym">Pyrophorus luminosus</name>
    <dbReference type="NCBI Taxonomy" id="2038154"/>
    <lineage>
        <taxon>Eukaryota</taxon>
        <taxon>Metazoa</taxon>
        <taxon>Ecdysozoa</taxon>
        <taxon>Arthropoda</taxon>
        <taxon>Hexapoda</taxon>
        <taxon>Insecta</taxon>
        <taxon>Pterygota</taxon>
        <taxon>Neoptera</taxon>
        <taxon>Endopterygota</taxon>
        <taxon>Coleoptera</taxon>
        <taxon>Polyphaga</taxon>
        <taxon>Elateriformia</taxon>
        <taxon>Elateroidea</taxon>
        <taxon>Elateridae</taxon>
        <taxon>Agrypninae</taxon>
        <taxon>Pyrophorini</taxon>
        <taxon>Ignelater</taxon>
    </lineage>
</organism>
<feature type="disulfide bond" evidence="10">
    <location>
        <begin position="64"/>
        <end position="101"/>
    </location>
</feature>
<comment type="caution">
    <text evidence="12">The sequence shown here is derived from an EMBL/GenBank/DDBJ whole genome shotgun (WGS) entry which is preliminary data.</text>
</comment>
<dbReference type="Gene3D" id="2.20.100.10">
    <property type="entry name" value="Thrombospondin type-1 (TSP1) repeat"/>
    <property type="match status" value="8"/>
</dbReference>
<dbReference type="SMART" id="SM00209">
    <property type="entry name" value="TSP1"/>
    <property type="match status" value="10"/>
</dbReference>
<feature type="disulfide bond" evidence="10">
    <location>
        <begin position="3"/>
        <end position="35"/>
    </location>
</feature>
<keyword evidence="6" id="KW-0378">Hydrolase</keyword>
<evidence type="ECO:0000256" key="10">
    <source>
        <dbReference type="PIRSR" id="PIRSR613273-3"/>
    </source>
</evidence>
<keyword evidence="4" id="KW-0732">Signal</keyword>
<dbReference type="InterPro" id="IPR050439">
    <property type="entry name" value="ADAMTS_ADAMTS-like"/>
</dbReference>
<dbReference type="Gene3D" id="3.40.1620.60">
    <property type="match status" value="1"/>
</dbReference>
<keyword evidence="13" id="KW-1185">Reference proteome</keyword>
<feature type="disulfide bond" evidence="10">
    <location>
        <begin position="29"/>
        <end position="40"/>
    </location>
</feature>
<dbReference type="Pfam" id="PF08685">
    <property type="entry name" value="GON"/>
    <property type="match status" value="1"/>
</dbReference>
<evidence type="ECO:0000256" key="3">
    <source>
        <dbReference type="ARBA" id="ARBA00022723"/>
    </source>
</evidence>
<evidence type="ECO:0000259" key="11">
    <source>
        <dbReference type="PROSITE" id="PS51046"/>
    </source>
</evidence>
<dbReference type="PROSITE" id="PS51046">
    <property type="entry name" value="GON"/>
    <property type="match status" value="1"/>
</dbReference>
<dbReference type="Pfam" id="PF19030">
    <property type="entry name" value="TSP1_ADAMTS"/>
    <property type="match status" value="8"/>
</dbReference>
<keyword evidence="3" id="KW-0479">Metal-binding</keyword>
<dbReference type="InterPro" id="IPR013273">
    <property type="entry name" value="ADAMTS/ADAMTS-like"/>
</dbReference>
<keyword evidence="9" id="KW-0325">Glycoprotein</keyword>
<sequence length="1058" mass="120597">AVCGSLWCAVDGLEGCKTQHMPWADGTPCGDLSWCHHGECIAQDRHLLQPIQGGWGEWQEWGSCSRTCGGGVKISRRGCDSPAPSNGGAYCTGPSVKYASCNYRPCDSNEPDFREVQCAEFNGFKVVSGLEDNVEWVPKYGLNDPDDLCKLYCRVKHSSSYYMLKKKVVDGTKCALNTFDICVNGICRPGGCDNRLDSKATLDECGVCGGDNSKCEEISGTYNISSRSGASSYKRVVRIPKGSSNIYILQRGFRNSSADDNYLGKSLVDGETGEYVLNGDFRISRALKEVVFGDMTITYSGSEAIVEYIKTPKNRRLKKDLVLEVLSIGKLLPPDISYRYTIRRDSAPRYGWQLYDQQWTKCSSLCSGKQYIRPLCIDLTTSKHVQDVYCSDLDMNSLVQQKDCNTHCRLNWSIHTRGHCSSQCGKGFRSIEYKCVRINVNEEQSTTHNHQTAVNDKHCLLLPKPPEMEPCEGFCESTHWEYDDWSQCAKTCGGGIQRRNAKCLDKANQVISDSQCNDNEKVIEQICNNQKCPVWSFDDWTPCSVTCGKGYRTRPYYCHVDGHSYNVDACDPKLLPVLEEECNERPCVLWSTGKWGECNVTCGSGTQEREVLCRTFDSVVVDEEYCSDILKPNSTRTCLRDKCEELSSYKREYDINSNDFEDNFIIPPPKQLKFKWVTGAWSKCTKSCETGTKSRMVVCRNSYGEENESACDRNEKPIQRVECNTHLCPTWNFGAWSSCDVNCEQHRQVSCQNSSGAIVEDEQCDLSTKPYGTTKCNTNHCIREAAPNPNIITHDRRDYYNVKENRDRQYKWKFGRWGRCSKSCGKGTKTRSVRCVDIVNAVTVVDQYCSRLKKPKTTRSCERNNCDYVWVEDMWSPCSQTCGEGFRYRNVSCHKVLQGGYVDPTPLPEVPYNMIHQNYCDMYSKPPSRSSCIDRNCNDPYSWSVGQWGQCSHPCGKKGRQIRPLYCLSKDGRKVKQRLCPKALKPRRRRRCNRKRCLYRSCKEVKHVQNTNNNKDYYLLINDKPALVYCYKMDTQEPEEFISLKAEHQNFAEMYDKR</sequence>
<keyword evidence="8 10" id="KW-1015">Disulfide bond</keyword>
<keyword evidence="2" id="KW-0964">Secreted</keyword>
<protein>
    <recommendedName>
        <fullName evidence="11">GON domain-containing protein</fullName>
    </recommendedName>
</protein>
<evidence type="ECO:0000256" key="8">
    <source>
        <dbReference type="ARBA" id="ARBA00023157"/>
    </source>
</evidence>
<evidence type="ECO:0000256" key="6">
    <source>
        <dbReference type="ARBA" id="ARBA00022801"/>
    </source>
</evidence>
<comment type="subcellular location">
    <subcellularLocation>
        <location evidence="1">Secreted</location>
    </subcellularLocation>
</comment>
<dbReference type="GO" id="GO:0005576">
    <property type="term" value="C:extracellular region"/>
    <property type="evidence" value="ECO:0007669"/>
    <property type="project" value="UniProtKB-SubCell"/>
</dbReference>
<dbReference type="Pfam" id="PF17771">
    <property type="entry name" value="ADAMTS_CR_2"/>
    <property type="match status" value="1"/>
</dbReference>
<evidence type="ECO:0000256" key="7">
    <source>
        <dbReference type="ARBA" id="ARBA00022833"/>
    </source>
</evidence>
<dbReference type="Proteomes" id="UP000801492">
    <property type="component" value="Unassembled WGS sequence"/>
</dbReference>
<proteinExistence type="predicted"/>
<evidence type="ECO:0000313" key="13">
    <source>
        <dbReference type="Proteomes" id="UP000801492"/>
    </source>
</evidence>
<dbReference type="InterPro" id="IPR000884">
    <property type="entry name" value="TSP1_rpt"/>
</dbReference>
<dbReference type="PANTHER" id="PTHR13723:SF278">
    <property type="entry name" value="ADAM METALLOPEPTIDASE WITH THROMBOSPONDIN TYPE 1 MOTIF A, ISOFORM B"/>
    <property type="match status" value="1"/>
</dbReference>
<dbReference type="FunFam" id="2.20.100.10:FF:000006">
    <property type="entry name" value="A disintegrin and metalloproteinase with thrombospondin motifs 1"/>
    <property type="match status" value="1"/>
</dbReference>
<dbReference type="InterPro" id="IPR036383">
    <property type="entry name" value="TSP1_rpt_sf"/>
</dbReference>
<feature type="disulfide bond" evidence="10">
    <location>
        <begin position="68"/>
        <end position="106"/>
    </location>
</feature>
<dbReference type="PANTHER" id="PTHR13723">
    <property type="entry name" value="ADAMTS A DISINTEGRIN AND METALLOPROTEASE WITH THROMBOSPONDIN MOTIFS PROTEASE"/>
    <property type="match status" value="1"/>
</dbReference>
<feature type="non-terminal residue" evidence="12">
    <location>
        <position position="1"/>
    </location>
</feature>
<accession>A0A8K0G8A3</accession>
<feature type="domain" description="GON" evidence="11">
    <location>
        <begin position="998"/>
        <end position="1058"/>
    </location>
</feature>
<evidence type="ECO:0000256" key="9">
    <source>
        <dbReference type="ARBA" id="ARBA00023180"/>
    </source>
</evidence>
<dbReference type="Gene3D" id="2.60.120.830">
    <property type="match status" value="1"/>
</dbReference>
<dbReference type="GO" id="GO:0030198">
    <property type="term" value="P:extracellular matrix organization"/>
    <property type="evidence" value="ECO:0007669"/>
    <property type="project" value="InterPro"/>
</dbReference>
<reference evidence="12" key="1">
    <citation type="submission" date="2019-08" db="EMBL/GenBank/DDBJ databases">
        <title>The genome of the North American firefly Photinus pyralis.</title>
        <authorList>
            <consortium name="Photinus pyralis genome working group"/>
            <person name="Fallon T.R."/>
            <person name="Sander Lower S.E."/>
            <person name="Weng J.-K."/>
        </authorList>
    </citation>
    <scope>NUCLEOTIDE SEQUENCE</scope>
    <source>
        <strain evidence="12">TRF0915ILg1</strain>
        <tissue evidence="12">Whole body</tissue>
    </source>
</reference>
<evidence type="ECO:0000256" key="1">
    <source>
        <dbReference type="ARBA" id="ARBA00004613"/>
    </source>
</evidence>
<dbReference type="InterPro" id="IPR041645">
    <property type="entry name" value="ADAMTS_CR_2"/>
</dbReference>
<keyword evidence="7" id="KW-0862">Zinc</keyword>
<feature type="disulfide bond" evidence="10">
    <location>
        <begin position="79"/>
        <end position="91"/>
    </location>
</feature>
<dbReference type="AlphaFoldDB" id="A0A8K0G8A3"/>
<gene>
    <name evidence="12" type="ORF">ILUMI_10848</name>
</gene>
<dbReference type="GO" id="GO:0004222">
    <property type="term" value="F:metalloendopeptidase activity"/>
    <property type="evidence" value="ECO:0007669"/>
    <property type="project" value="InterPro"/>
</dbReference>
<dbReference type="Pfam" id="PF19236">
    <property type="entry name" value="ADAMTS_CR_3"/>
    <property type="match status" value="1"/>
</dbReference>
<dbReference type="PROSITE" id="PS50092">
    <property type="entry name" value="TSP1"/>
    <property type="match status" value="9"/>
</dbReference>
<keyword evidence="5" id="KW-0677">Repeat</keyword>
<dbReference type="InterPro" id="IPR012314">
    <property type="entry name" value="Pept_M12B_GON-ADAMTSs"/>
</dbReference>
<dbReference type="SUPFAM" id="SSF82895">
    <property type="entry name" value="TSP-1 type 1 repeat"/>
    <property type="match status" value="9"/>
</dbReference>
<name>A0A8K0G8A3_IGNLU</name>
<dbReference type="Pfam" id="PF00090">
    <property type="entry name" value="TSP_1"/>
    <property type="match status" value="1"/>
</dbReference>
<dbReference type="EMBL" id="VTPC01006040">
    <property type="protein sequence ID" value="KAF2895320.1"/>
    <property type="molecule type" value="Genomic_DNA"/>
</dbReference>
<evidence type="ECO:0000256" key="5">
    <source>
        <dbReference type="ARBA" id="ARBA00022737"/>
    </source>
</evidence>